<feature type="signal peptide" evidence="9">
    <location>
        <begin position="1"/>
        <end position="16"/>
    </location>
</feature>
<reference evidence="10" key="1">
    <citation type="submission" date="2021-10" db="EMBL/GenBank/DDBJ databases">
        <title>De novo Genome Assembly of Clathrus columnatus (Basidiomycota, Fungi) Using Illumina and Nanopore Sequence Data.</title>
        <authorList>
            <person name="Ogiso-Tanaka E."/>
            <person name="Itagaki H."/>
            <person name="Hosoya T."/>
            <person name="Hosaka K."/>
        </authorList>
    </citation>
    <scope>NUCLEOTIDE SEQUENCE</scope>
    <source>
        <strain evidence="10">MO-923</strain>
    </source>
</reference>
<feature type="chain" id="PRO_5043719364" description="Endo-1,5-alpha-L-arabinanase A" evidence="9">
    <location>
        <begin position="17"/>
        <end position="292"/>
    </location>
</feature>
<dbReference type="Gene3D" id="2.115.10.20">
    <property type="entry name" value="Glycosyl hydrolase domain, family 43"/>
    <property type="match status" value="2"/>
</dbReference>
<keyword evidence="11" id="KW-1185">Reference proteome</keyword>
<dbReference type="AlphaFoldDB" id="A0AAV5ART2"/>
<evidence type="ECO:0000313" key="11">
    <source>
        <dbReference type="Proteomes" id="UP001050691"/>
    </source>
</evidence>
<dbReference type="InterPro" id="IPR050727">
    <property type="entry name" value="GH43_arabinanases"/>
</dbReference>
<evidence type="ECO:0000256" key="5">
    <source>
        <dbReference type="ARBA" id="ARBA00042202"/>
    </source>
</evidence>
<keyword evidence="4 8" id="KW-0326">Glycosidase</keyword>
<name>A0AAV5ART2_9AGAM</name>
<dbReference type="InterPro" id="IPR023296">
    <property type="entry name" value="Glyco_hydro_beta-prop_sf"/>
</dbReference>
<organism evidence="10 11">
    <name type="scientific">Clathrus columnatus</name>
    <dbReference type="NCBI Taxonomy" id="1419009"/>
    <lineage>
        <taxon>Eukaryota</taxon>
        <taxon>Fungi</taxon>
        <taxon>Dikarya</taxon>
        <taxon>Basidiomycota</taxon>
        <taxon>Agaricomycotina</taxon>
        <taxon>Agaricomycetes</taxon>
        <taxon>Phallomycetidae</taxon>
        <taxon>Phallales</taxon>
        <taxon>Clathraceae</taxon>
        <taxon>Clathrus</taxon>
    </lineage>
</organism>
<feature type="active site" description="Proton acceptor" evidence="6">
    <location>
        <position position="33"/>
    </location>
</feature>
<accession>A0AAV5ART2</accession>
<dbReference type="SUPFAM" id="SSF75005">
    <property type="entry name" value="Arabinanase/levansucrase/invertase"/>
    <property type="match status" value="1"/>
</dbReference>
<sequence>MKSLFYLLATPLLALAQNWPPPANVTGDTAVHDPSICLDKDGKYWLFTTSVDLQIITSEDRKAWTSIGTMWAPGEAVWTNKYAINGSLWAPDCHYINNEFWVYYAASTIGSRNSAIFLARSKTGLPGNWTNEGLVTSTSPTDNYNAIDPKFPLLPNDGSIANSSLTSLAMRNVNNGAIEGSYLFQVGSYYYLFSSWDVCCAGVNSTYNVRVARSTSPSGPFVDQDGVNALNGGGTLILGTHGSIIAPGGESVFMDKNDTVTLVYHYVTPNGSFLGLNGLNFSTGWPVVTALE</sequence>
<evidence type="ECO:0000256" key="9">
    <source>
        <dbReference type="SAM" id="SignalP"/>
    </source>
</evidence>
<dbReference type="EMBL" id="BPWL01000011">
    <property type="protein sequence ID" value="GJJ15459.1"/>
    <property type="molecule type" value="Genomic_DNA"/>
</dbReference>
<comment type="caution">
    <text evidence="10">The sequence shown here is derived from an EMBL/GenBank/DDBJ whole genome shotgun (WGS) entry which is preliminary data.</text>
</comment>
<comment type="similarity">
    <text evidence="2 8">Belongs to the glycosyl hydrolase 43 family.</text>
</comment>
<dbReference type="Proteomes" id="UP001050691">
    <property type="component" value="Unassembled WGS sequence"/>
</dbReference>
<dbReference type="CDD" id="cd08998">
    <property type="entry name" value="GH43_Arb43a-like"/>
    <property type="match status" value="1"/>
</dbReference>
<evidence type="ECO:0000256" key="1">
    <source>
        <dbReference type="ARBA" id="ARBA00004834"/>
    </source>
</evidence>
<evidence type="ECO:0000313" key="10">
    <source>
        <dbReference type="EMBL" id="GJJ15459.1"/>
    </source>
</evidence>
<dbReference type="PANTHER" id="PTHR43301">
    <property type="entry name" value="ARABINAN ENDO-1,5-ALPHA-L-ARABINOSIDASE"/>
    <property type="match status" value="1"/>
</dbReference>
<dbReference type="Pfam" id="PF04616">
    <property type="entry name" value="Glyco_hydro_43"/>
    <property type="match status" value="2"/>
</dbReference>
<gene>
    <name evidence="10" type="ORF">Clacol_009737</name>
</gene>
<dbReference type="InterPro" id="IPR006710">
    <property type="entry name" value="Glyco_hydro_43"/>
</dbReference>
<comment type="pathway">
    <text evidence="1">Glycan metabolism; L-arabinan degradation.</text>
</comment>
<dbReference type="PANTHER" id="PTHR43301:SF3">
    <property type="entry name" value="ARABINAN ENDO-1,5-ALPHA-L-ARABINOSIDASE A-RELATED"/>
    <property type="match status" value="1"/>
</dbReference>
<keyword evidence="9" id="KW-0732">Signal</keyword>
<feature type="site" description="Important for catalytic activity, responsible for pKa modulation of the active site Glu and correct orientation of both the proton donor and substrate" evidence="7">
    <location>
        <position position="148"/>
    </location>
</feature>
<evidence type="ECO:0000256" key="6">
    <source>
        <dbReference type="PIRSR" id="PIRSR606710-1"/>
    </source>
</evidence>
<feature type="active site" description="Proton donor" evidence="6">
    <location>
        <position position="179"/>
    </location>
</feature>
<evidence type="ECO:0000256" key="4">
    <source>
        <dbReference type="ARBA" id="ARBA00023295"/>
    </source>
</evidence>
<evidence type="ECO:0000256" key="7">
    <source>
        <dbReference type="PIRSR" id="PIRSR606710-2"/>
    </source>
</evidence>
<evidence type="ECO:0000256" key="8">
    <source>
        <dbReference type="RuleBase" id="RU361187"/>
    </source>
</evidence>
<evidence type="ECO:0000256" key="3">
    <source>
        <dbReference type="ARBA" id="ARBA00022801"/>
    </source>
</evidence>
<dbReference type="GO" id="GO:0004553">
    <property type="term" value="F:hydrolase activity, hydrolyzing O-glycosyl compounds"/>
    <property type="evidence" value="ECO:0007669"/>
    <property type="project" value="InterPro"/>
</dbReference>
<protein>
    <recommendedName>
        <fullName evidence="5">Endo-1,5-alpha-L-arabinanase A</fullName>
    </recommendedName>
</protein>
<proteinExistence type="inferred from homology"/>
<evidence type="ECO:0000256" key="2">
    <source>
        <dbReference type="ARBA" id="ARBA00009865"/>
    </source>
</evidence>
<keyword evidence="3 8" id="KW-0378">Hydrolase</keyword>
<dbReference type="GO" id="GO:0005975">
    <property type="term" value="P:carbohydrate metabolic process"/>
    <property type="evidence" value="ECO:0007669"/>
    <property type="project" value="InterPro"/>
</dbReference>